<dbReference type="InterPro" id="IPR050863">
    <property type="entry name" value="CenT-Element_Derived"/>
</dbReference>
<accession>A0A6J2YQG7</accession>
<dbReference type="RefSeq" id="XP_030765587.1">
    <property type="nucleotide sequence ID" value="XM_030909727.1"/>
</dbReference>
<organism evidence="2 3">
    <name type="scientific">Sitophilus oryzae</name>
    <name type="common">Rice weevil</name>
    <name type="synonym">Curculio oryzae</name>
    <dbReference type="NCBI Taxonomy" id="7048"/>
    <lineage>
        <taxon>Eukaryota</taxon>
        <taxon>Metazoa</taxon>
        <taxon>Ecdysozoa</taxon>
        <taxon>Arthropoda</taxon>
        <taxon>Hexapoda</taxon>
        <taxon>Insecta</taxon>
        <taxon>Pterygota</taxon>
        <taxon>Neoptera</taxon>
        <taxon>Endopterygota</taxon>
        <taxon>Coleoptera</taxon>
        <taxon>Polyphaga</taxon>
        <taxon>Cucujiformia</taxon>
        <taxon>Curculionidae</taxon>
        <taxon>Dryophthorinae</taxon>
        <taxon>Sitophilus</taxon>
    </lineage>
</organism>
<keyword evidence="2" id="KW-1185">Reference proteome</keyword>
<sequence length="313" mass="34651">MLCINAAGDQLIPPLFVFPRERMDVKLMKNAPIGSIFVAHPSGWITVQGFLKWLNVFVDRVNPTEENPILLILDGHSTHKDLQVILYAKEHHVHMLSLPPHTTHKLQPLDRAIITTQSQTKPFKGAFNAACEVWMSKYGRLGLKITVQEISGLVGSAFSKICRMELAQSAFQCTGIYPLNKNIFTELAFLPASNTTKILEADNQENHEPKNHSLTPSTSLNSGSLNQSSFDKIVPSVSTSKSTELLTSSSVGFTVSLTPRSPNKDTNISSSIIDGLIPAIPEVNNEKSGKKVEIFPHFHIYRQNNELLSVSRL</sequence>
<dbReference type="GeneID" id="115889667"/>
<protein>
    <submittedName>
        <fullName evidence="3">Uncharacterized protein LOC115889667</fullName>
    </submittedName>
</protein>
<evidence type="ECO:0000259" key="1">
    <source>
        <dbReference type="Pfam" id="PF03184"/>
    </source>
</evidence>
<dbReference type="GO" id="GO:0003677">
    <property type="term" value="F:DNA binding"/>
    <property type="evidence" value="ECO:0007669"/>
    <property type="project" value="TreeGrafter"/>
</dbReference>
<gene>
    <name evidence="3" type="primary">LOC115889667</name>
</gene>
<dbReference type="Proteomes" id="UP000504635">
    <property type="component" value="Unplaced"/>
</dbReference>
<dbReference type="InterPro" id="IPR004875">
    <property type="entry name" value="DDE_SF_endonuclease_dom"/>
</dbReference>
<dbReference type="Pfam" id="PF03184">
    <property type="entry name" value="DDE_1"/>
    <property type="match status" value="1"/>
</dbReference>
<dbReference type="GO" id="GO:0005634">
    <property type="term" value="C:nucleus"/>
    <property type="evidence" value="ECO:0007669"/>
    <property type="project" value="TreeGrafter"/>
</dbReference>
<evidence type="ECO:0000313" key="3">
    <source>
        <dbReference type="RefSeq" id="XP_030765587.1"/>
    </source>
</evidence>
<dbReference type="PANTHER" id="PTHR19303">
    <property type="entry name" value="TRANSPOSON"/>
    <property type="match status" value="1"/>
</dbReference>
<dbReference type="PANTHER" id="PTHR19303:SF74">
    <property type="entry name" value="POGO TRANSPOSABLE ELEMENT WITH KRAB DOMAIN"/>
    <property type="match status" value="1"/>
</dbReference>
<dbReference type="InParanoid" id="A0A6J2YQG7"/>
<feature type="domain" description="DDE-1" evidence="1">
    <location>
        <begin position="1"/>
        <end position="116"/>
    </location>
</feature>
<dbReference type="OrthoDB" id="8194222at2759"/>
<dbReference type="KEGG" id="soy:115889667"/>
<name>A0A6J2YQG7_SITOR</name>
<dbReference type="AlphaFoldDB" id="A0A6J2YQG7"/>
<evidence type="ECO:0000313" key="2">
    <source>
        <dbReference type="Proteomes" id="UP000504635"/>
    </source>
</evidence>
<reference evidence="3" key="1">
    <citation type="submission" date="2025-08" db="UniProtKB">
        <authorList>
            <consortium name="RefSeq"/>
        </authorList>
    </citation>
    <scope>IDENTIFICATION</scope>
    <source>
        <tissue evidence="3">Gonads</tissue>
    </source>
</reference>
<proteinExistence type="predicted"/>